<organism evidence="2 3">
    <name type="scientific">Rotaria magnacalcarata</name>
    <dbReference type="NCBI Taxonomy" id="392030"/>
    <lineage>
        <taxon>Eukaryota</taxon>
        <taxon>Metazoa</taxon>
        <taxon>Spiralia</taxon>
        <taxon>Gnathifera</taxon>
        <taxon>Rotifera</taxon>
        <taxon>Eurotatoria</taxon>
        <taxon>Bdelloidea</taxon>
        <taxon>Philodinida</taxon>
        <taxon>Philodinidae</taxon>
        <taxon>Rotaria</taxon>
    </lineage>
</organism>
<dbReference type="Proteomes" id="UP000681720">
    <property type="component" value="Unassembled WGS sequence"/>
</dbReference>
<sequence length="145" mass="16911">FFFVHIENGYRVYFVDFGNDEIVSIDRLSECPDILRTIPWLCTKVKLTNIKLTDDERYILLRDFETDRLEMKIIQKQQDIYHVDLVTNGKSLVEHILELRKKQPAQITPIAIEAPKLPIEPIQQIVTAVSAIENLIRTSNESKPF</sequence>
<dbReference type="Gene3D" id="2.40.50.90">
    <property type="match status" value="1"/>
</dbReference>
<proteinExistence type="predicted"/>
<feature type="non-terminal residue" evidence="2">
    <location>
        <position position="1"/>
    </location>
</feature>
<feature type="domain" description="Tudor" evidence="1">
    <location>
        <begin position="8"/>
        <end position="48"/>
    </location>
</feature>
<gene>
    <name evidence="2" type="ORF">GIL414_LOCUS80612</name>
</gene>
<name>A0A8S3J632_9BILA</name>
<dbReference type="Pfam" id="PF00567">
    <property type="entry name" value="TUDOR"/>
    <property type="match status" value="1"/>
</dbReference>
<protein>
    <recommendedName>
        <fullName evidence="1">Tudor domain-containing protein</fullName>
    </recommendedName>
</protein>
<dbReference type="InterPro" id="IPR002999">
    <property type="entry name" value="Tudor"/>
</dbReference>
<dbReference type="InterPro" id="IPR035437">
    <property type="entry name" value="SNase_OB-fold_sf"/>
</dbReference>
<reference evidence="2" key="1">
    <citation type="submission" date="2021-02" db="EMBL/GenBank/DDBJ databases">
        <authorList>
            <person name="Nowell W R."/>
        </authorList>
    </citation>
    <scope>NUCLEOTIDE SEQUENCE</scope>
</reference>
<evidence type="ECO:0000313" key="3">
    <source>
        <dbReference type="Proteomes" id="UP000681720"/>
    </source>
</evidence>
<comment type="caution">
    <text evidence="2">The sequence shown here is derived from an EMBL/GenBank/DDBJ whole genome shotgun (WGS) entry which is preliminary data.</text>
</comment>
<dbReference type="EMBL" id="CAJOBJ010355281">
    <property type="protein sequence ID" value="CAF5213351.1"/>
    <property type="molecule type" value="Genomic_DNA"/>
</dbReference>
<dbReference type="SUPFAM" id="SSF63748">
    <property type="entry name" value="Tudor/PWWP/MBT"/>
    <property type="match status" value="1"/>
</dbReference>
<dbReference type="Gene3D" id="2.30.30.140">
    <property type="match status" value="1"/>
</dbReference>
<evidence type="ECO:0000313" key="2">
    <source>
        <dbReference type="EMBL" id="CAF5213351.1"/>
    </source>
</evidence>
<dbReference type="AlphaFoldDB" id="A0A8S3J632"/>
<accession>A0A8S3J632</accession>
<evidence type="ECO:0000259" key="1">
    <source>
        <dbReference type="Pfam" id="PF00567"/>
    </source>
</evidence>